<feature type="transmembrane region" description="Helical" evidence="12">
    <location>
        <begin position="627"/>
        <end position="647"/>
    </location>
</feature>
<dbReference type="AlphaFoldDB" id="A0A4T2H1T0"/>
<evidence type="ECO:0000256" key="2">
    <source>
        <dbReference type="ARBA" id="ARBA00004496"/>
    </source>
</evidence>
<dbReference type="FunFam" id="3.40.930.10:FF:000009">
    <property type="entry name" value="PTS system, fructose specific IIABC component"/>
    <property type="match status" value="1"/>
</dbReference>
<evidence type="ECO:0000259" key="15">
    <source>
        <dbReference type="PROSITE" id="PS51104"/>
    </source>
</evidence>
<dbReference type="PROSITE" id="PS00372">
    <property type="entry name" value="PTS_EIIA_TYPE_2_HIS"/>
    <property type="match status" value="1"/>
</dbReference>
<dbReference type="PROSITE" id="PS51104">
    <property type="entry name" value="PTS_EIIC_TYPE_2"/>
    <property type="match status" value="1"/>
</dbReference>
<reference evidence="16 17" key="1">
    <citation type="submission" date="2019-04" db="EMBL/GenBank/DDBJ databases">
        <title>Genome analysis of Streptococcus suis strain WUSS286.</title>
        <authorList>
            <person name="Chen H."/>
            <person name="Gao X."/>
            <person name="Wu Z."/>
        </authorList>
    </citation>
    <scope>NUCLEOTIDE SEQUENCE [LARGE SCALE GENOMIC DNA]</scope>
    <source>
        <strain evidence="16 17">WUSS286</strain>
    </source>
</reference>
<dbReference type="CDD" id="cd05569">
    <property type="entry name" value="PTS_IIB_fructose"/>
    <property type="match status" value="1"/>
</dbReference>
<comment type="subcellular location">
    <subcellularLocation>
        <location evidence="1">Cell inner membrane</location>
        <topology evidence="1">Multi-pass membrane protein</topology>
    </subcellularLocation>
    <subcellularLocation>
        <location evidence="2">Cytoplasm</location>
    </subcellularLocation>
</comment>
<dbReference type="SUPFAM" id="SSF55804">
    <property type="entry name" value="Phoshotransferase/anion transport protein"/>
    <property type="match status" value="1"/>
</dbReference>
<dbReference type="CDD" id="cd00211">
    <property type="entry name" value="PTS_IIA_fru"/>
    <property type="match status" value="1"/>
</dbReference>
<dbReference type="InterPro" id="IPR036095">
    <property type="entry name" value="PTS_EIIB-like_sf"/>
</dbReference>
<feature type="transmembrane region" description="Helical" evidence="12">
    <location>
        <begin position="597"/>
        <end position="621"/>
    </location>
</feature>
<name>A0A4T2H1T0_STRSU</name>
<evidence type="ECO:0000259" key="14">
    <source>
        <dbReference type="PROSITE" id="PS51099"/>
    </source>
</evidence>
<dbReference type="Proteomes" id="UP000306426">
    <property type="component" value="Unassembled WGS sequence"/>
</dbReference>
<keyword evidence="8" id="KW-0598">Phosphotransferase system</keyword>
<dbReference type="InterPro" id="IPR013014">
    <property type="entry name" value="PTS_EIIC_2"/>
</dbReference>
<dbReference type="PANTHER" id="PTHR30505">
    <property type="entry name" value="FRUCTOSE-LIKE PERMEASE"/>
    <property type="match status" value="1"/>
</dbReference>
<dbReference type="GO" id="GO:0090563">
    <property type="term" value="F:protein-phosphocysteine-sugar phosphotransferase activity"/>
    <property type="evidence" value="ECO:0007669"/>
    <property type="project" value="TreeGrafter"/>
</dbReference>
<dbReference type="InterPro" id="IPR006327">
    <property type="entry name" value="PTS_IIC_fruc"/>
</dbReference>
<feature type="domain" description="PTS EIIC type-2" evidence="15">
    <location>
        <begin position="292"/>
        <end position="651"/>
    </location>
</feature>
<keyword evidence="3" id="KW-0813">Transport</keyword>
<feature type="transmembrane region" description="Helical" evidence="12">
    <location>
        <begin position="340"/>
        <end position="365"/>
    </location>
</feature>
<dbReference type="InterPro" id="IPR003353">
    <property type="entry name" value="PTS_IIB_fruc"/>
</dbReference>
<dbReference type="SUPFAM" id="SSF52794">
    <property type="entry name" value="PTS system IIB component-like"/>
    <property type="match status" value="1"/>
</dbReference>
<dbReference type="GO" id="GO:0009401">
    <property type="term" value="P:phosphoenolpyruvate-dependent sugar phosphotransferase system"/>
    <property type="evidence" value="ECO:0007669"/>
    <property type="project" value="UniProtKB-KW"/>
</dbReference>
<dbReference type="InterPro" id="IPR003501">
    <property type="entry name" value="PTS_EIIB_2/3"/>
</dbReference>
<dbReference type="InterPro" id="IPR016152">
    <property type="entry name" value="PTrfase/Anion_transptr"/>
</dbReference>
<keyword evidence="5" id="KW-0597">Phosphoprotein</keyword>
<dbReference type="PANTHER" id="PTHR30505:SF28">
    <property type="entry name" value="PTS SYSTEM 2-O-ALPHA-MANNOSYL-D-GLYCERATE-SPECIFIC EIIABC COMPONENT"/>
    <property type="match status" value="1"/>
</dbReference>
<dbReference type="PROSITE" id="PS51099">
    <property type="entry name" value="PTS_EIIB_TYPE_2"/>
    <property type="match status" value="1"/>
</dbReference>
<dbReference type="Pfam" id="PF00359">
    <property type="entry name" value="PTS_EIIA_2"/>
    <property type="match status" value="1"/>
</dbReference>
<evidence type="ECO:0000259" key="13">
    <source>
        <dbReference type="PROSITE" id="PS51094"/>
    </source>
</evidence>
<dbReference type="Gene3D" id="3.40.930.10">
    <property type="entry name" value="Mannitol-specific EII, Chain A"/>
    <property type="match status" value="1"/>
</dbReference>
<feature type="transmembrane region" description="Helical" evidence="12">
    <location>
        <begin position="303"/>
        <end position="320"/>
    </location>
</feature>
<evidence type="ECO:0000256" key="9">
    <source>
        <dbReference type="ARBA" id="ARBA00022692"/>
    </source>
</evidence>
<evidence type="ECO:0000256" key="7">
    <source>
        <dbReference type="ARBA" id="ARBA00022679"/>
    </source>
</evidence>
<dbReference type="Gene3D" id="3.40.50.2300">
    <property type="match status" value="1"/>
</dbReference>
<dbReference type="InterPro" id="IPR004715">
    <property type="entry name" value="PTS_IIA_fruc"/>
</dbReference>
<dbReference type="PROSITE" id="PS51094">
    <property type="entry name" value="PTS_EIIA_TYPE_2"/>
    <property type="match status" value="1"/>
</dbReference>
<keyword evidence="9 12" id="KW-0812">Transmembrane</keyword>
<dbReference type="InterPro" id="IPR003352">
    <property type="entry name" value="PTS_EIIC"/>
</dbReference>
<dbReference type="Pfam" id="PF02302">
    <property type="entry name" value="PTS_IIB"/>
    <property type="match status" value="1"/>
</dbReference>
<comment type="caution">
    <text evidence="16">The sequence shown here is derived from an EMBL/GenBank/DDBJ whole genome shotgun (WGS) entry which is preliminary data.</text>
</comment>
<evidence type="ECO:0000256" key="11">
    <source>
        <dbReference type="ARBA" id="ARBA00023136"/>
    </source>
</evidence>
<evidence type="ECO:0000256" key="4">
    <source>
        <dbReference type="ARBA" id="ARBA00022475"/>
    </source>
</evidence>
<dbReference type="GO" id="GO:0005886">
    <property type="term" value="C:plasma membrane"/>
    <property type="evidence" value="ECO:0007669"/>
    <property type="project" value="UniProtKB-SubCell"/>
</dbReference>
<feature type="domain" description="PTS EIIA type-2" evidence="13">
    <location>
        <begin position="5"/>
        <end position="149"/>
    </location>
</feature>
<organism evidence="16 17">
    <name type="scientific">Streptococcus suis</name>
    <dbReference type="NCBI Taxonomy" id="1307"/>
    <lineage>
        <taxon>Bacteria</taxon>
        <taxon>Bacillati</taxon>
        <taxon>Bacillota</taxon>
        <taxon>Bacilli</taxon>
        <taxon>Lactobacillales</taxon>
        <taxon>Streptococcaceae</taxon>
        <taxon>Streptococcus</taxon>
    </lineage>
</organism>
<protein>
    <submittedName>
        <fullName evidence="16">PTS fructose transporter subunit IIC</fullName>
    </submittedName>
</protein>
<dbReference type="InterPro" id="IPR050864">
    <property type="entry name" value="Bacterial_PTS_Sugar_Transport"/>
</dbReference>
<feature type="domain" description="PTS EIIB type-2" evidence="14">
    <location>
        <begin position="170"/>
        <end position="265"/>
    </location>
</feature>
<feature type="transmembrane region" description="Helical" evidence="12">
    <location>
        <begin position="528"/>
        <end position="550"/>
    </location>
</feature>
<proteinExistence type="predicted"/>
<dbReference type="InterPro" id="IPR013011">
    <property type="entry name" value="PTS_EIIB_2"/>
</dbReference>
<evidence type="ECO:0000256" key="3">
    <source>
        <dbReference type="ARBA" id="ARBA00022448"/>
    </source>
</evidence>
<evidence type="ECO:0000256" key="6">
    <source>
        <dbReference type="ARBA" id="ARBA00022597"/>
    </source>
</evidence>
<keyword evidence="4" id="KW-1003">Cell membrane</keyword>
<dbReference type="EMBL" id="SSXK01000011">
    <property type="protein sequence ID" value="TII04101.1"/>
    <property type="molecule type" value="Genomic_DNA"/>
</dbReference>
<keyword evidence="10 12" id="KW-1133">Transmembrane helix</keyword>
<dbReference type="Pfam" id="PF02378">
    <property type="entry name" value="PTS_EIIC"/>
    <property type="match status" value="1"/>
</dbReference>
<dbReference type="NCBIfam" id="TIGR00829">
    <property type="entry name" value="FRU"/>
    <property type="match status" value="1"/>
</dbReference>
<dbReference type="FunFam" id="3.40.50.2300:FF:000014">
    <property type="entry name" value="PTS system fructose-like transporter subunit IIB"/>
    <property type="match status" value="1"/>
</dbReference>
<dbReference type="GO" id="GO:0005737">
    <property type="term" value="C:cytoplasm"/>
    <property type="evidence" value="ECO:0007669"/>
    <property type="project" value="UniProtKB-SubCell"/>
</dbReference>
<gene>
    <name evidence="16" type="ORF">E8L09_04905</name>
</gene>
<evidence type="ECO:0000256" key="10">
    <source>
        <dbReference type="ARBA" id="ARBA00022989"/>
    </source>
</evidence>
<keyword evidence="6" id="KW-0762">Sugar transport</keyword>
<dbReference type="InterPro" id="IPR002178">
    <property type="entry name" value="PTS_EIIA_type-2_dom"/>
</dbReference>
<dbReference type="GO" id="GO:0022877">
    <property type="term" value="F:protein-N(PI)-phosphohistidine-fructose phosphotransferase system transporter activity"/>
    <property type="evidence" value="ECO:0007669"/>
    <property type="project" value="InterPro"/>
</dbReference>
<dbReference type="RefSeq" id="WP_105257551.1">
    <property type="nucleotide sequence ID" value="NZ_JAGFQV010000009.1"/>
</dbReference>
<evidence type="ECO:0000313" key="16">
    <source>
        <dbReference type="EMBL" id="TII04101.1"/>
    </source>
</evidence>
<feature type="transmembrane region" description="Helical" evidence="12">
    <location>
        <begin position="477"/>
        <end position="498"/>
    </location>
</feature>
<feature type="transmembrane region" description="Helical" evidence="12">
    <location>
        <begin position="410"/>
        <end position="432"/>
    </location>
</feature>
<keyword evidence="7" id="KW-0808">Transferase</keyword>
<keyword evidence="11 12" id="KW-0472">Membrane</keyword>
<accession>A0A4T2H1T0</accession>
<sequence length="651" mass="66740">MKIQDVLRKDVMLLDLQATSKEVVIDEMIASLVDKGYVTDFDVFKTGIMNREAQTTTGLGDGIAMPHAKNAAVKEATVLFAKSNKGVDYASLDGQPTDLFFMIAAPEGANDTHLAALAELSKYLMKAGFADRLRAATNPEEVIAVFDTAEAADKAVEEVVVAPSGDRPFIVAVTACTTGIAHTYMAEEALKKQAAEMGVDIKVETNGASGVGNKLTAEDIKNAAGVIIAADKAVDMPRFNGKPLVSRPVAAGIKQPEELINLILEGKASAYTASEGVATVESSEKLSLGKAFYKHLMSGVSQMLPFVIGGGILIALAFLFDGALGVPQDSLGSLGSYHEIAAMFMKIGGAAFGFMLPLLAGYIAYSIAEKPGLVAGFVAGAIASSGLAFGKIPYAAGGEETLALAGVSSGFLGALVGGFLAGGVVLVLRNALRNLPKSLQGLNAILLLPLLGTAITGFLMFFVNIPMAAINTGMNNFLAGLEGSSAILLGLVLGGMMAVDMGGPVNKAAYVFGTGTLAATVADGGSVAMAAVMAGGMVPPLAVFVATLLFKDKFTQEERNSGLTNIVMGLSFITEGAIPFGAADPARAIPSFIAGSALAGALVGLSGIQLMAPHGGIFVIALTSNPLLYIAYVLIGAVVSGVLYGALRKAK</sequence>
<dbReference type="NCBIfam" id="TIGR00848">
    <property type="entry name" value="fruA"/>
    <property type="match status" value="1"/>
</dbReference>
<feature type="transmembrane region" description="Helical" evidence="12">
    <location>
        <begin position="372"/>
        <end position="390"/>
    </location>
</feature>
<dbReference type="NCBIfam" id="TIGR01427">
    <property type="entry name" value="PTS_IIC_fructo"/>
    <property type="match status" value="1"/>
</dbReference>
<dbReference type="GO" id="GO:0005351">
    <property type="term" value="F:carbohydrate:proton symporter activity"/>
    <property type="evidence" value="ECO:0007669"/>
    <property type="project" value="InterPro"/>
</dbReference>
<evidence type="ECO:0000313" key="17">
    <source>
        <dbReference type="Proteomes" id="UP000306426"/>
    </source>
</evidence>
<evidence type="ECO:0000256" key="1">
    <source>
        <dbReference type="ARBA" id="ARBA00004429"/>
    </source>
</evidence>
<evidence type="ECO:0000256" key="12">
    <source>
        <dbReference type="SAM" id="Phobius"/>
    </source>
</evidence>
<feature type="transmembrane region" description="Helical" evidence="12">
    <location>
        <begin position="444"/>
        <end position="465"/>
    </location>
</feature>
<evidence type="ECO:0000256" key="8">
    <source>
        <dbReference type="ARBA" id="ARBA00022683"/>
    </source>
</evidence>
<evidence type="ECO:0000256" key="5">
    <source>
        <dbReference type="ARBA" id="ARBA00022553"/>
    </source>
</evidence>